<reference evidence="1 2" key="1">
    <citation type="submission" date="2017-06" db="EMBL/GenBank/DDBJ databases">
        <title>Genome sequencing of cyanobaciteial culture collection at National Institute for Environmental Studies (NIES).</title>
        <authorList>
            <person name="Hirose Y."/>
            <person name="Shimura Y."/>
            <person name="Fujisawa T."/>
            <person name="Nakamura Y."/>
            <person name="Kawachi M."/>
        </authorList>
    </citation>
    <scope>NUCLEOTIDE SEQUENCE [LARGE SCALE GENOMIC DNA]</scope>
    <source>
        <strain evidence="1 2">NIES-4072</strain>
    </source>
</reference>
<comment type="caution">
    <text evidence="1">The sequence shown here is derived from an EMBL/GenBank/DDBJ whole genome shotgun (WGS) entry which is preliminary data.</text>
</comment>
<dbReference type="AlphaFoldDB" id="A0A2R5G2A4"/>
<keyword evidence="2" id="KW-1185">Reference proteome</keyword>
<name>A0A2R5G2A4_NOSCO</name>
<dbReference type="Proteomes" id="UP000245124">
    <property type="component" value="Unassembled WGS sequence"/>
</dbReference>
<accession>A0A2R5G2A4</accession>
<proteinExistence type="predicted"/>
<evidence type="ECO:0000313" key="2">
    <source>
        <dbReference type="Proteomes" id="UP000245124"/>
    </source>
</evidence>
<evidence type="ECO:0000313" key="1">
    <source>
        <dbReference type="EMBL" id="GBG22603.1"/>
    </source>
</evidence>
<dbReference type="EMBL" id="BDUD01000001">
    <property type="protein sequence ID" value="GBG22603.1"/>
    <property type="molecule type" value="Genomic_DNA"/>
</dbReference>
<organism evidence="1 2">
    <name type="scientific">Nostoc commune NIES-4072</name>
    <dbReference type="NCBI Taxonomy" id="2005467"/>
    <lineage>
        <taxon>Bacteria</taxon>
        <taxon>Bacillati</taxon>
        <taxon>Cyanobacteriota</taxon>
        <taxon>Cyanophyceae</taxon>
        <taxon>Nostocales</taxon>
        <taxon>Nostocaceae</taxon>
        <taxon>Nostoc</taxon>
    </lineage>
</organism>
<protein>
    <submittedName>
        <fullName evidence="1">Uncharacterized protein</fullName>
    </submittedName>
</protein>
<sequence>MKRDSIGLTQENTVAMESNLLTNASADEMNQDFSEYVANLQLHMTLQARNLVPTLKQTLVDSRHQLLHQTQAQFEKLVSRQGL</sequence>
<gene>
    <name evidence="1" type="ORF">NIES4072_63150</name>
</gene>